<reference evidence="3 4" key="1">
    <citation type="journal article" date="2018" name="Nat. Biotechnol.">
        <title>A standardized bacterial taxonomy based on genome phylogeny substantially revises the tree of life.</title>
        <authorList>
            <person name="Parks D.H."/>
            <person name="Chuvochina M."/>
            <person name="Waite D.W."/>
            <person name="Rinke C."/>
            <person name="Skarshewski A."/>
            <person name="Chaumeil P.A."/>
            <person name="Hugenholtz P."/>
        </authorList>
    </citation>
    <scope>NUCLEOTIDE SEQUENCE [LARGE SCALE GENOMIC DNA]</scope>
    <source>
        <strain evidence="3">UBA8844</strain>
    </source>
</reference>
<name>A0A3D4V4M2_9BACT</name>
<dbReference type="Gene3D" id="3.30.530.20">
    <property type="match status" value="2"/>
</dbReference>
<protein>
    <recommendedName>
        <fullName evidence="2">Activator of Hsp90 ATPase homologue 1/2-like C-terminal domain-containing protein</fullName>
    </recommendedName>
</protein>
<sequence length="308" mass="34242">MTVAPVVVTPADAEWHHEYSWQLEAMPGAVFHALTAPDALRRWFAEQVDIGSAAGAPFRFWGRHSLETPTAADATQRLIAWEPDRVLAFTWSLHGVPTEVHLTLGPGKKDGATTLLLRHVVQGALGVPRQRELLDDHWRFVVGNLMAELSGEMGGIVLPDFTDPSPEVRKELVINAPRATVFRTLIEPELVNQWCGSKNAVIDARPGGQYVFGWSYEIDGRAVSGGPTRIIEYVENERLTLDWPDWRGDTSVQGQTITFLLADEGDAATRLTFVHTGFQRTADISDYPFGWVWFLSQVQALSEKLTEA</sequence>
<dbReference type="InterPro" id="IPR013538">
    <property type="entry name" value="ASHA1/2-like_C"/>
</dbReference>
<evidence type="ECO:0000256" key="1">
    <source>
        <dbReference type="ARBA" id="ARBA00006817"/>
    </source>
</evidence>
<comment type="similarity">
    <text evidence="1">Belongs to the AHA1 family.</text>
</comment>
<dbReference type="InterPro" id="IPR023393">
    <property type="entry name" value="START-like_dom_sf"/>
</dbReference>
<accession>A0A3D4V4M2</accession>
<comment type="caution">
    <text evidence="3">The sequence shown here is derived from an EMBL/GenBank/DDBJ whole genome shotgun (WGS) entry which is preliminary data.</text>
</comment>
<organism evidence="3 4">
    <name type="scientific">Gemmatimonas aurantiaca</name>
    <dbReference type="NCBI Taxonomy" id="173480"/>
    <lineage>
        <taxon>Bacteria</taxon>
        <taxon>Pseudomonadati</taxon>
        <taxon>Gemmatimonadota</taxon>
        <taxon>Gemmatimonadia</taxon>
        <taxon>Gemmatimonadales</taxon>
        <taxon>Gemmatimonadaceae</taxon>
        <taxon>Gemmatimonas</taxon>
    </lineage>
</organism>
<evidence type="ECO:0000313" key="4">
    <source>
        <dbReference type="Proteomes" id="UP000264071"/>
    </source>
</evidence>
<dbReference type="SUPFAM" id="SSF55961">
    <property type="entry name" value="Bet v1-like"/>
    <property type="match status" value="2"/>
</dbReference>
<evidence type="ECO:0000313" key="3">
    <source>
        <dbReference type="EMBL" id="HCT55668.1"/>
    </source>
</evidence>
<evidence type="ECO:0000259" key="2">
    <source>
        <dbReference type="Pfam" id="PF08327"/>
    </source>
</evidence>
<dbReference type="Proteomes" id="UP000264071">
    <property type="component" value="Unassembled WGS sequence"/>
</dbReference>
<feature type="domain" description="Activator of Hsp90 ATPase homologue 1/2-like C-terminal" evidence="2">
    <location>
        <begin position="175"/>
        <end position="292"/>
    </location>
</feature>
<dbReference type="AlphaFoldDB" id="A0A3D4V4M2"/>
<proteinExistence type="inferred from homology"/>
<feature type="domain" description="Activator of Hsp90 ATPase homologue 1/2-like C-terminal" evidence="2">
    <location>
        <begin position="26"/>
        <end position="132"/>
    </location>
</feature>
<dbReference type="Pfam" id="PF08327">
    <property type="entry name" value="AHSA1"/>
    <property type="match status" value="2"/>
</dbReference>
<dbReference type="EMBL" id="DPIY01000001">
    <property type="protein sequence ID" value="HCT55668.1"/>
    <property type="molecule type" value="Genomic_DNA"/>
</dbReference>
<dbReference type="CDD" id="cd07814">
    <property type="entry name" value="SRPBCC_CalC_Aha1-like"/>
    <property type="match status" value="1"/>
</dbReference>
<gene>
    <name evidence="3" type="ORF">DGD08_00495</name>
</gene>